<reference evidence="1 2" key="1">
    <citation type="submission" date="2019-12" db="EMBL/GenBank/DDBJ databases">
        <authorList>
            <person name="Alioto T."/>
            <person name="Alioto T."/>
            <person name="Gomez Garrido J."/>
        </authorList>
    </citation>
    <scope>NUCLEOTIDE SEQUENCE [LARGE SCALE GENOMIC DNA]</scope>
</reference>
<dbReference type="Gramene" id="OE9A050000T1">
    <property type="protein sequence ID" value="OE9A050000C1"/>
    <property type="gene ID" value="OE9A050000"/>
</dbReference>
<dbReference type="AlphaFoldDB" id="A0A8S0TDB4"/>
<dbReference type="EMBL" id="CACTIH010005915">
    <property type="protein sequence ID" value="CAA3003096.1"/>
    <property type="molecule type" value="Genomic_DNA"/>
</dbReference>
<sequence>MHAVDGQDPIHPCCYVFGYLRMLTQSAQSNFNPAANQQTDQMKVVACLLVVGHFPVDQFPGGGRTDKG</sequence>
<dbReference type="Proteomes" id="UP000594638">
    <property type="component" value="Unassembled WGS sequence"/>
</dbReference>
<comment type="caution">
    <text evidence="1">The sequence shown here is derived from an EMBL/GenBank/DDBJ whole genome shotgun (WGS) entry which is preliminary data.</text>
</comment>
<gene>
    <name evidence="1" type="ORF">OLEA9_A050000</name>
</gene>
<evidence type="ECO:0000313" key="1">
    <source>
        <dbReference type="EMBL" id="CAA3003096.1"/>
    </source>
</evidence>
<keyword evidence="2" id="KW-1185">Reference proteome</keyword>
<proteinExistence type="predicted"/>
<organism evidence="1 2">
    <name type="scientific">Olea europaea subsp. europaea</name>
    <dbReference type="NCBI Taxonomy" id="158383"/>
    <lineage>
        <taxon>Eukaryota</taxon>
        <taxon>Viridiplantae</taxon>
        <taxon>Streptophyta</taxon>
        <taxon>Embryophyta</taxon>
        <taxon>Tracheophyta</taxon>
        <taxon>Spermatophyta</taxon>
        <taxon>Magnoliopsida</taxon>
        <taxon>eudicotyledons</taxon>
        <taxon>Gunneridae</taxon>
        <taxon>Pentapetalae</taxon>
        <taxon>asterids</taxon>
        <taxon>lamiids</taxon>
        <taxon>Lamiales</taxon>
        <taxon>Oleaceae</taxon>
        <taxon>Oleeae</taxon>
        <taxon>Olea</taxon>
    </lineage>
</organism>
<evidence type="ECO:0000313" key="2">
    <source>
        <dbReference type="Proteomes" id="UP000594638"/>
    </source>
</evidence>
<name>A0A8S0TDB4_OLEEU</name>
<accession>A0A8S0TDB4</accession>
<protein>
    <submittedName>
        <fullName evidence="1">Uncharacterized protein</fullName>
    </submittedName>
</protein>